<dbReference type="Proteomes" id="UP000829364">
    <property type="component" value="Chromosome 8"/>
</dbReference>
<dbReference type="EMBL" id="CP086361">
    <property type="protein sequence ID" value="UNI22120.1"/>
    <property type="molecule type" value="Genomic_DNA"/>
</dbReference>
<dbReference type="AlphaFoldDB" id="A0A9Q8QLW8"/>
<accession>A0A9Q8QLW8</accession>
<dbReference type="PANTHER" id="PTHR21310">
    <property type="entry name" value="AMINOGLYCOSIDE PHOSPHOTRANSFERASE-RELATED-RELATED"/>
    <property type="match status" value="1"/>
</dbReference>
<dbReference type="PANTHER" id="PTHR21310:SF51">
    <property type="entry name" value="AMINOGLYCOSIDE PHOSPHOTRANSFERASE DOMAIN-CONTAINING PROTEIN"/>
    <property type="match status" value="1"/>
</dbReference>
<name>A0A9Q8QLW8_9HYPO</name>
<evidence type="ECO:0000259" key="1">
    <source>
        <dbReference type="Pfam" id="PF01636"/>
    </source>
</evidence>
<reference evidence="2" key="1">
    <citation type="submission" date="2021-11" db="EMBL/GenBank/DDBJ databases">
        <title>Purpureocillium_takamizusanense_genome.</title>
        <authorList>
            <person name="Nguyen N.-H."/>
        </authorList>
    </citation>
    <scope>NUCLEOTIDE SEQUENCE</scope>
    <source>
        <strain evidence="2">PT3</strain>
    </source>
</reference>
<dbReference type="InterPro" id="IPR011009">
    <property type="entry name" value="Kinase-like_dom_sf"/>
</dbReference>
<evidence type="ECO:0000313" key="2">
    <source>
        <dbReference type="EMBL" id="UNI22120.1"/>
    </source>
</evidence>
<dbReference type="Pfam" id="PF01636">
    <property type="entry name" value="APH"/>
    <property type="match status" value="1"/>
</dbReference>
<keyword evidence="3" id="KW-1185">Reference proteome</keyword>
<gene>
    <name evidence="2" type="ORF">JDV02_008040</name>
</gene>
<sequence length="413" mass="46097">MSPESTDIPDSDSDDEVFGPLVAISEESLVLLALNISNRVLHAPSSSGKLVSRIRGSYNIVHIIQLDGVRLVIRVPATGWGSGMTITAARALQSQVATIRLIRRSTTIPVPEVYGLDTTSNNEIGAPYLCMSFMPGKTVSKTWFDGFSTIPREELRLRILTSLSQTMAQFSRLAFAKMGSVMEDEAGSTFIGPSYDWYEDDDGSLQVKASGPFDSASAYLKHHVVLSSKGGVWDEAEAKVMHSVLPCLVSRNGFVLCPPDFDSQNVMVDEQGNVTGLIDWDLTQTMPRFLGYARYPSWITRDWDPLMYGWPKMVNSEDSPEALERYRAYYKKELGRALCWQGDWEFTEKSHVAEAVWIAGLNRHNRPAICRKLVQVAAGEDVDALDILYDIGSGHYSEEDWIILESKLRQLIR</sequence>
<evidence type="ECO:0000313" key="3">
    <source>
        <dbReference type="Proteomes" id="UP000829364"/>
    </source>
</evidence>
<dbReference type="SUPFAM" id="SSF56112">
    <property type="entry name" value="Protein kinase-like (PK-like)"/>
    <property type="match status" value="1"/>
</dbReference>
<dbReference type="OrthoDB" id="10003767at2759"/>
<feature type="domain" description="Aminoglycoside phosphotransferase" evidence="1">
    <location>
        <begin position="70"/>
        <end position="296"/>
    </location>
</feature>
<proteinExistence type="predicted"/>
<dbReference type="InterPro" id="IPR051678">
    <property type="entry name" value="AGP_Transferase"/>
</dbReference>
<dbReference type="Gene3D" id="3.30.200.20">
    <property type="entry name" value="Phosphorylase Kinase, domain 1"/>
    <property type="match status" value="1"/>
</dbReference>
<dbReference type="InterPro" id="IPR002575">
    <property type="entry name" value="Aminoglycoside_PTrfase"/>
</dbReference>
<organism evidence="2 3">
    <name type="scientific">Purpureocillium takamizusanense</name>
    <dbReference type="NCBI Taxonomy" id="2060973"/>
    <lineage>
        <taxon>Eukaryota</taxon>
        <taxon>Fungi</taxon>
        <taxon>Dikarya</taxon>
        <taxon>Ascomycota</taxon>
        <taxon>Pezizomycotina</taxon>
        <taxon>Sordariomycetes</taxon>
        <taxon>Hypocreomycetidae</taxon>
        <taxon>Hypocreales</taxon>
        <taxon>Ophiocordycipitaceae</taxon>
        <taxon>Purpureocillium</taxon>
    </lineage>
</organism>
<dbReference type="RefSeq" id="XP_047845601.1">
    <property type="nucleotide sequence ID" value="XM_047989598.1"/>
</dbReference>
<dbReference type="GeneID" id="72069988"/>
<protein>
    <recommendedName>
        <fullName evidence="1">Aminoglycoside phosphotransferase domain-containing protein</fullName>
    </recommendedName>
</protein>
<dbReference type="KEGG" id="ptkz:JDV02_008040"/>